<dbReference type="Proteomes" id="UP000265515">
    <property type="component" value="Unassembled WGS sequence"/>
</dbReference>
<feature type="region of interest" description="G1" evidence="6">
    <location>
        <begin position="187"/>
        <end position="194"/>
    </location>
</feature>
<evidence type="ECO:0000313" key="11">
    <source>
        <dbReference type="EMBL" id="GBG61361.1"/>
    </source>
</evidence>
<dbReference type="InterPro" id="IPR004044">
    <property type="entry name" value="KH_dom_type_2"/>
</dbReference>
<dbReference type="InterPro" id="IPR030388">
    <property type="entry name" value="G_ERA_dom"/>
</dbReference>
<name>A0A388JU88_CHABU</name>
<evidence type="ECO:0000256" key="3">
    <source>
        <dbReference type="ARBA" id="ARBA00022884"/>
    </source>
</evidence>
<dbReference type="STRING" id="69332.A0A388JU88"/>
<dbReference type="Gene3D" id="3.40.50.300">
    <property type="entry name" value="P-loop containing nucleotide triphosphate hydrolases"/>
    <property type="match status" value="1"/>
</dbReference>
<evidence type="ECO:0000256" key="6">
    <source>
        <dbReference type="PROSITE-ProRule" id="PRU01050"/>
    </source>
</evidence>
<dbReference type="PANTHER" id="PTHR42698:SF2">
    <property type="entry name" value="GTPASE ERA-LIKE, CHLOROPLASTIC"/>
    <property type="match status" value="1"/>
</dbReference>
<dbReference type="GO" id="GO:0043024">
    <property type="term" value="F:ribosomal small subunit binding"/>
    <property type="evidence" value="ECO:0007669"/>
    <property type="project" value="TreeGrafter"/>
</dbReference>
<keyword evidence="4 6" id="KW-0342">GTP-binding</keyword>
<dbReference type="HAMAP" id="MF_00367">
    <property type="entry name" value="GTPase_Era"/>
    <property type="match status" value="1"/>
</dbReference>
<dbReference type="PROSITE" id="PS50823">
    <property type="entry name" value="KH_TYPE_2"/>
    <property type="match status" value="1"/>
</dbReference>
<dbReference type="OrthoDB" id="8954335at2759"/>
<sequence length="482" mass="53740">MAASAAAAMSGSSIYRIFGDCSCMTSGSGPGLPGPRGGGKSLVGLYGQQRDGGAFLLRRLRLRKQLDGAAIAVDEEKLRRSVKKKTKTNMEKKRSVKTKLRPRPMHDDEQSAAIAEGRSLSSSSDRCTLVQAAAGNQRKNRYPRPGKSDGSNFSVGSDGWLEGYDGEAYRNSHLATDHKSGYVALLGKPNVGKSTLINQLIGQKICIVTHKPQTTRHRILGIMSDRDYQVILFDTPGIIPKQRHKLDEVMMRNLRYAMANADAILMIVDGTEPLEPVQAVVEEGQDRALRKRPTLLALNKIDLLKPADVSLRYKWFRENGGIDDVVPISAKTGSGVSLLKDWILDNMPYGPVYYPKDIVSEHSTRFFVSEILREKIFLLYHQEVPYCSQVQVTAYREREPNKKDYIEMEIYVEKETQKGILLGKGGMALKELAVAARKDIEQFVGKPVYLELRVKVKEGWREDEESLTRFGLDGKTMGRAAF</sequence>
<dbReference type="AlphaFoldDB" id="A0A388JU88"/>
<dbReference type="FunFam" id="3.40.50.300:FF:000094">
    <property type="entry name" value="GTPase Era"/>
    <property type="match status" value="1"/>
</dbReference>
<dbReference type="InterPro" id="IPR006073">
    <property type="entry name" value="GTP-bd"/>
</dbReference>
<dbReference type="NCBIfam" id="NF000908">
    <property type="entry name" value="PRK00089.1"/>
    <property type="match status" value="1"/>
</dbReference>
<dbReference type="InterPro" id="IPR027417">
    <property type="entry name" value="P-loop_NTPase"/>
</dbReference>
<dbReference type="PROSITE" id="PS51713">
    <property type="entry name" value="G_ERA"/>
    <property type="match status" value="1"/>
</dbReference>
<evidence type="ECO:0000259" key="9">
    <source>
        <dbReference type="PROSITE" id="PS50823"/>
    </source>
</evidence>
<keyword evidence="3 5" id="KW-0694">RNA-binding</keyword>
<feature type="region of interest" description="G3" evidence="6">
    <location>
        <begin position="234"/>
        <end position="237"/>
    </location>
</feature>
<feature type="region of interest" description="G2" evidence="6">
    <location>
        <begin position="213"/>
        <end position="217"/>
    </location>
</feature>
<dbReference type="PRINTS" id="PR00326">
    <property type="entry name" value="GTP1OBG"/>
</dbReference>
<dbReference type="SUPFAM" id="SSF54814">
    <property type="entry name" value="Prokaryotic type KH domain (KH-domain type II)"/>
    <property type="match status" value="1"/>
</dbReference>
<keyword evidence="12" id="KW-1185">Reference proteome</keyword>
<dbReference type="Pfam" id="PF07650">
    <property type="entry name" value="KH_2"/>
    <property type="match status" value="1"/>
</dbReference>
<evidence type="ECO:0000256" key="5">
    <source>
        <dbReference type="PROSITE-ProRule" id="PRU00118"/>
    </source>
</evidence>
<comment type="caution">
    <text evidence="11">The sequence shown here is derived from an EMBL/GenBank/DDBJ whole genome shotgun (WGS) entry which is preliminary data.</text>
</comment>
<dbReference type="NCBIfam" id="TIGR00231">
    <property type="entry name" value="small_GTP"/>
    <property type="match status" value="1"/>
</dbReference>
<evidence type="ECO:0000256" key="1">
    <source>
        <dbReference type="ARBA" id="ARBA00007921"/>
    </source>
</evidence>
<accession>A0A388JU88</accession>
<feature type="domain" description="Era-type G" evidence="10">
    <location>
        <begin position="179"/>
        <end position="349"/>
    </location>
</feature>
<evidence type="ECO:0000313" key="12">
    <source>
        <dbReference type="Proteomes" id="UP000265515"/>
    </source>
</evidence>
<feature type="domain" description="KH type-2" evidence="9">
    <location>
        <begin position="380"/>
        <end position="458"/>
    </location>
</feature>
<dbReference type="SUPFAM" id="SSF52540">
    <property type="entry name" value="P-loop containing nucleoside triphosphate hydrolases"/>
    <property type="match status" value="1"/>
</dbReference>
<dbReference type="GO" id="GO:0019843">
    <property type="term" value="F:rRNA binding"/>
    <property type="evidence" value="ECO:0007669"/>
    <property type="project" value="TreeGrafter"/>
</dbReference>
<dbReference type="InterPro" id="IPR015946">
    <property type="entry name" value="KH_dom-like_a/b"/>
</dbReference>
<evidence type="ECO:0000256" key="7">
    <source>
        <dbReference type="RuleBase" id="RU003761"/>
    </source>
</evidence>
<feature type="region of interest" description="G4" evidence="6">
    <location>
        <begin position="299"/>
        <end position="302"/>
    </location>
</feature>
<reference evidence="11 12" key="1">
    <citation type="journal article" date="2018" name="Cell">
        <title>The Chara Genome: Secondary Complexity and Implications for Plant Terrestrialization.</title>
        <authorList>
            <person name="Nishiyama T."/>
            <person name="Sakayama H."/>
            <person name="Vries J.D."/>
            <person name="Buschmann H."/>
            <person name="Saint-Marcoux D."/>
            <person name="Ullrich K.K."/>
            <person name="Haas F.B."/>
            <person name="Vanderstraeten L."/>
            <person name="Becker D."/>
            <person name="Lang D."/>
            <person name="Vosolsobe S."/>
            <person name="Rombauts S."/>
            <person name="Wilhelmsson P.K.I."/>
            <person name="Janitza P."/>
            <person name="Kern R."/>
            <person name="Heyl A."/>
            <person name="Rumpler F."/>
            <person name="Villalobos L.I.A.C."/>
            <person name="Clay J.M."/>
            <person name="Skokan R."/>
            <person name="Toyoda A."/>
            <person name="Suzuki Y."/>
            <person name="Kagoshima H."/>
            <person name="Schijlen E."/>
            <person name="Tajeshwar N."/>
            <person name="Catarino B."/>
            <person name="Hetherington A.J."/>
            <person name="Saltykova A."/>
            <person name="Bonnot C."/>
            <person name="Breuninger H."/>
            <person name="Symeonidi A."/>
            <person name="Radhakrishnan G.V."/>
            <person name="Van Nieuwerburgh F."/>
            <person name="Deforce D."/>
            <person name="Chang C."/>
            <person name="Karol K.G."/>
            <person name="Hedrich R."/>
            <person name="Ulvskov P."/>
            <person name="Glockner G."/>
            <person name="Delwiche C.F."/>
            <person name="Petrasek J."/>
            <person name="Van de Peer Y."/>
            <person name="Friml J."/>
            <person name="Beilby M."/>
            <person name="Dolan L."/>
            <person name="Kohara Y."/>
            <person name="Sugano S."/>
            <person name="Fujiyama A."/>
            <person name="Delaux P.-M."/>
            <person name="Quint M."/>
            <person name="TheiBen G."/>
            <person name="Hagemann M."/>
            <person name="Harholt J."/>
            <person name="Dunand C."/>
            <person name="Zachgo S."/>
            <person name="Langdale J."/>
            <person name="Maumus F."/>
            <person name="Straeten D.V.D."/>
            <person name="Gould S.B."/>
            <person name="Rensing S.A."/>
        </authorList>
    </citation>
    <scope>NUCLEOTIDE SEQUENCE [LARGE SCALE GENOMIC DNA]</scope>
    <source>
        <strain evidence="11 12">S276</strain>
    </source>
</reference>
<dbReference type="CDD" id="cd22534">
    <property type="entry name" value="KH-II_Era"/>
    <property type="match status" value="1"/>
</dbReference>
<organism evidence="11 12">
    <name type="scientific">Chara braunii</name>
    <name type="common">Braun's stonewort</name>
    <dbReference type="NCBI Taxonomy" id="69332"/>
    <lineage>
        <taxon>Eukaryota</taxon>
        <taxon>Viridiplantae</taxon>
        <taxon>Streptophyta</taxon>
        <taxon>Charophyceae</taxon>
        <taxon>Charales</taxon>
        <taxon>Characeae</taxon>
        <taxon>Chara</taxon>
    </lineage>
</organism>
<dbReference type="GO" id="GO:0005525">
    <property type="term" value="F:GTP binding"/>
    <property type="evidence" value="ECO:0007669"/>
    <property type="project" value="UniProtKB-UniRule"/>
</dbReference>
<dbReference type="EMBL" id="BFEA01000019">
    <property type="protein sequence ID" value="GBG61361.1"/>
    <property type="molecule type" value="Genomic_DNA"/>
</dbReference>
<feature type="region of interest" description="G5" evidence="6">
    <location>
        <begin position="328"/>
        <end position="330"/>
    </location>
</feature>
<feature type="region of interest" description="Disordered" evidence="8">
    <location>
        <begin position="82"/>
        <end position="153"/>
    </location>
</feature>
<dbReference type="Gramene" id="GBG61361">
    <property type="protein sequence ID" value="GBG61361"/>
    <property type="gene ID" value="CBR_g20394"/>
</dbReference>
<dbReference type="PANTHER" id="PTHR42698">
    <property type="entry name" value="GTPASE ERA"/>
    <property type="match status" value="1"/>
</dbReference>
<comment type="similarity">
    <text evidence="1 6 7">Belongs to the TRAFAC class TrmE-Era-EngA-EngB-Septin-like GTPase superfamily. Era GTPase family.</text>
</comment>
<dbReference type="InterPro" id="IPR009019">
    <property type="entry name" value="KH_sf_prok-type"/>
</dbReference>
<gene>
    <name evidence="11" type="ORF">CBR_g20394</name>
</gene>
<keyword evidence="2 6" id="KW-0547">Nucleotide-binding</keyword>
<dbReference type="CDD" id="cd04163">
    <property type="entry name" value="Era"/>
    <property type="match status" value="1"/>
</dbReference>
<feature type="compositionally biased region" description="Basic residues" evidence="8">
    <location>
        <begin position="94"/>
        <end position="103"/>
    </location>
</feature>
<dbReference type="GO" id="GO:0003729">
    <property type="term" value="F:mRNA binding"/>
    <property type="evidence" value="ECO:0007669"/>
    <property type="project" value="EnsemblPlants"/>
</dbReference>
<evidence type="ECO:0000256" key="4">
    <source>
        <dbReference type="ARBA" id="ARBA00023134"/>
    </source>
</evidence>
<dbReference type="InterPro" id="IPR005662">
    <property type="entry name" value="GTPase_Era-like"/>
</dbReference>
<dbReference type="Gene3D" id="3.30.300.20">
    <property type="match status" value="1"/>
</dbReference>
<evidence type="ECO:0000256" key="2">
    <source>
        <dbReference type="ARBA" id="ARBA00022741"/>
    </source>
</evidence>
<dbReference type="GO" id="GO:0000028">
    <property type="term" value="P:ribosomal small subunit assembly"/>
    <property type="evidence" value="ECO:0007669"/>
    <property type="project" value="TreeGrafter"/>
</dbReference>
<dbReference type="NCBIfam" id="TIGR00436">
    <property type="entry name" value="era"/>
    <property type="match status" value="1"/>
</dbReference>
<dbReference type="Pfam" id="PF01926">
    <property type="entry name" value="MMR_HSR1"/>
    <property type="match status" value="1"/>
</dbReference>
<evidence type="ECO:0008006" key="13">
    <source>
        <dbReference type="Google" id="ProtNLM"/>
    </source>
</evidence>
<evidence type="ECO:0000259" key="10">
    <source>
        <dbReference type="PROSITE" id="PS51713"/>
    </source>
</evidence>
<evidence type="ECO:0000256" key="8">
    <source>
        <dbReference type="SAM" id="MobiDB-lite"/>
    </source>
</evidence>
<proteinExistence type="inferred from homology"/>
<protein>
    <recommendedName>
        <fullName evidence="13">Era-type G domain-containing protein</fullName>
    </recommendedName>
</protein>
<dbReference type="InterPro" id="IPR005225">
    <property type="entry name" value="Small_GTP-bd"/>
</dbReference>